<evidence type="ECO:0000313" key="9">
    <source>
        <dbReference type="Proteomes" id="UP000239898"/>
    </source>
</evidence>
<reference evidence="8 9" key="1">
    <citation type="submission" date="2016-08" db="EMBL/GenBank/DDBJ databases">
        <title>Evolution of the type three secretion system and type three effector repertoires in Xanthomonas.</title>
        <authorList>
            <person name="Merda D."/>
            <person name="Briand M."/>
            <person name="Bosis E."/>
            <person name="Rousseau C."/>
            <person name="Portier P."/>
            <person name="Jacques M.-A."/>
            <person name="Fischer-Le Saux M."/>
        </authorList>
    </citation>
    <scope>NUCLEOTIDE SEQUENCE [LARGE SCALE GENOMIC DNA]</scope>
    <source>
        <strain evidence="8 9">CFBP 4691</strain>
    </source>
</reference>
<organism evidence="8 9">
    <name type="scientific">Xanthomonas theicola</name>
    <dbReference type="NCBI Taxonomy" id="56464"/>
    <lineage>
        <taxon>Bacteria</taxon>
        <taxon>Pseudomonadati</taxon>
        <taxon>Pseudomonadota</taxon>
        <taxon>Gammaproteobacteria</taxon>
        <taxon>Lysobacterales</taxon>
        <taxon>Lysobacteraceae</taxon>
        <taxon>Xanthomonas</taxon>
    </lineage>
</organism>
<comment type="subunit">
    <text evidence="2 5">Homopentamer.</text>
</comment>
<dbReference type="Pfam" id="PF02465">
    <property type="entry name" value="FliD_N"/>
    <property type="match status" value="1"/>
</dbReference>
<evidence type="ECO:0000256" key="4">
    <source>
        <dbReference type="ARBA" id="ARBA00023143"/>
    </source>
</evidence>
<comment type="subcellular location">
    <subcellularLocation>
        <location evidence="5">Secreted</location>
    </subcellularLocation>
    <subcellularLocation>
        <location evidence="5">Bacterial flagellum</location>
    </subcellularLocation>
</comment>
<dbReference type="RefSeq" id="WP_128421490.1">
    <property type="nucleotide sequence ID" value="NZ_CP049017.1"/>
</dbReference>
<feature type="domain" description="Flagellar hook-associated protein 2 N-terminal" evidence="6">
    <location>
        <begin position="11"/>
        <end position="108"/>
    </location>
</feature>
<dbReference type="GO" id="GO:0007155">
    <property type="term" value="P:cell adhesion"/>
    <property type="evidence" value="ECO:0007669"/>
    <property type="project" value="InterPro"/>
</dbReference>
<keyword evidence="8" id="KW-0966">Cell projection</keyword>
<keyword evidence="8" id="KW-0969">Cilium</keyword>
<dbReference type="GO" id="GO:0071973">
    <property type="term" value="P:bacterial-type flagellum-dependent cell motility"/>
    <property type="evidence" value="ECO:0007669"/>
    <property type="project" value="TreeGrafter"/>
</dbReference>
<keyword evidence="4 5" id="KW-0975">Bacterial flagellum</keyword>
<comment type="caution">
    <text evidence="8">The sequence shown here is derived from an EMBL/GenBank/DDBJ whole genome shotgun (WGS) entry which is preliminary data.</text>
</comment>
<dbReference type="Proteomes" id="UP000239898">
    <property type="component" value="Unassembled WGS sequence"/>
</dbReference>
<dbReference type="PANTHER" id="PTHR30288">
    <property type="entry name" value="FLAGELLAR CAP/ASSEMBLY PROTEIN FLID"/>
    <property type="match status" value="1"/>
</dbReference>
<dbReference type="GO" id="GO:0005576">
    <property type="term" value="C:extracellular region"/>
    <property type="evidence" value="ECO:0007669"/>
    <property type="project" value="UniProtKB-SubCell"/>
</dbReference>
<keyword evidence="5" id="KW-0964">Secreted</keyword>
<dbReference type="Pfam" id="PF07196">
    <property type="entry name" value="Flagellin_IN"/>
    <property type="match status" value="1"/>
</dbReference>
<proteinExistence type="inferred from homology"/>
<comment type="function">
    <text evidence="5">Required for morphogenesis and for the elongation of the flagellar filament by facilitating polymerization of the flagellin monomers at the tip of growing filament. Forms a capping structure, which prevents flagellin subunits (transported through the central channel of the flagellum) from leaking out without polymerization at the distal end.</text>
</comment>
<gene>
    <name evidence="8" type="ORF">XthCFBP4691_17015</name>
</gene>
<dbReference type="InterPro" id="IPR010810">
    <property type="entry name" value="Flagellin_hook_IN_motif"/>
</dbReference>
<keyword evidence="8" id="KW-0282">Flagellum</keyword>
<evidence type="ECO:0000259" key="6">
    <source>
        <dbReference type="Pfam" id="PF02465"/>
    </source>
</evidence>
<evidence type="ECO:0000256" key="2">
    <source>
        <dbReference type="ARBA" id="ARBA00011255"/>
    </source>
</evidence>
<dbReference type="OrthoDB" id="5980200at2"/>
<evidence type="ECO:0000256" key="1">
    <source>
        <dbReference type="ARBA" id="ARBA00009764"/>
    </source>
</evidence>
<dbReference type="Pfam" id="PF07195">
    <property type="entry name" value="FliD_C"/>
    <property type="match status" value="1"/>
</dbReference>
<feature type="domain" description="Flagellar hook-associated protein 2 C-terminal" evidence="7">
    <location>
        <begin position="217"/>
        <end position="432"/>
    </location>
</feature>
<dbReference type="GO" id="GO:0009424">
    <property type="term" value="C:bacterial-type flagellum hook"/>
    <property type="evidence" value="ECO:0007669"/>
    <property type="project" value="UniProtKB-UniRule"/>
</dbReference>
<accession>A0A2S6ZBC3</accession>
<dbReference type="EMBL" id="MIGX01000119">
    <property type="protein sequence ID" value="PPT83218.1"/>
    <property type="molecule type" value="Genomic_DNA"/>
</dbReference>
<comment type="similarity">
    <text evidence="1 5">Belongs to the FliD family.</text>
</comment>
<keyword evidence="9" id="KW-1185">Reference proteome</keyword>
<dbReference type="AlphaFoldDB" id="A0A2S6ZBC3"/>
<dbReference type="InterPro" id="IPR003481">
    <property type="entry name" value="FliD_N"/>
</dbReference>
<dbReference type="InterPro" id="IPR010809">
    <property type="entry name" value="FliD_C"/>
</dbReference>
<dbReference type="InterPro" id="IPR040026">
    <property type="entry name" value="FliD"/>
</dbReference>
<evidence type="ECO:0000259" key="7">
    <source>
        <dbReference type="Pfam" id="PF07195"/>
    </source>
</evidence>
<evidence type="ECO:0000313" key="8">
    <source>
        <dbReference type="EMBL" id="PPT83218.1"/>
    </source>
</evidence>
<dbReference type="PANTHER" id="PTHR30288:SF0">
    <property type="entry name" value="FLAGELLAR HOOK-ASSOCIATED PROTEIN 2"/>
    <property type="match status" value="1"/>
</dbReference>
<evidence type="ECO:0000256" key="3">
    <source>
        <dbReference type="ARBA" id="ARBA00023054"/>
    </source>
</evidence>
<dbReference type="GO" id="GO:0009421">
    <property type="term" value="C:bacterial-type flagellum filament cap"/>
    <property type="evidence" value="ECO:0007669"/>
    <property type="project" value="InterPro"/>
</dbReference>
<keyword evidence="3" id="KW-0175">Coiled coil</keyword>
<protein>
    <recommendedName>
        <fullName evidence="5">Flagellar hook-associated protein 2</fullName>
        <shortName evidence="5">HAP2</shortName>
    </recommendedName>
    <alternativeName>
        <fullName evidence="5">Flagellar cap protein</fullName>
    </alternativeName>
</protein>
<evidence type="ECO:0000256" key="5">
    <source>
        <dbReference type="RuleBase" id="RU362066"/>
    </source>
</evidence>
<sequence length="444" mass="44945">MASSSLLAVGSGLDIPTFVAKLVAAERKPQENRINTDGTASTAKLSALSTIKGALSNLQTAMNAIAKSADKSEVKATVADGAGYTASVTDSATAGTYSVEVVKLAERQKLTSAAYASSAVVGDGTLTIAHGSSKLDVTIAPGSKLGDVAAAINKAAGGSGVTASVVSANDGDHLVLNAVDSGTKGALTITTSGGNGGLSALTYGNGSAGGLTQTTAAADALVRVDGFERTSSSNAVADLIPGVTLNLTKAAEGSKYTLNIANDNTSMKANITAFVTAYNAANTVLKSSSAYDAAAKKGSALTGDAMVRGLQQSLRKQVGDNVSELKALGITITKEGVMSLDSAKFESTMASDPAAAKAMFGTDGSFTKGMNTLLDSNLNAANGTITQRTTALNKHITDLTDQLSDLDKRMQTLTTQYTAKFTAMDTLVAQMQTISDSLSKQFSS</sequence>
<name>A0A2S6ZBC3_9XANT</name>